<evidence type="ECO:0000256" key="1">
    <source>
        <dbReference type="SAM" id="Phobius"/>
    </source>
</evidence>
<evidence type="ECO:0000313" key="2">
    <source>
        <dbReference type="EMBL" id="PYC48240.1"/>
    </source>
</evidence>
<keyword evidence="1" id="KW-0812">Transmembrane</keyword>
<keyword evidence="1" id="KW-0472">Membrane</keyword>
<name>A0A2V4NED5_9RHOB</name>
<evidence type="ECO:0000313" key="3">
    <source>
        <dbReference type="Proteomes" id="UP000248012"/>
    </source>
</evidence>
<proteinExistence type="predicted"/>
<sequence length="207" mass="21478">MRPPVFGGNILYGVITMSHTNKLTALLAASVFSTGVMMAQGGQAAVLDFSSLTGGTNPGTTFVIPDAVVTAEGGALFKYPESGHICSMPYPEFSCAADLEIDFTSDVTDVSFSTAGFNVGDYVDLMVYGIGDLLVGSVAITGNGFYDLTGFGVISSLFFDDSSTGYGFEYDQISYTLAPAVPLPAGLPLLLTGIAAFAGLSRKRRAA</sequence>
<dbReference type="OrthoDB" id="8565723at2"/>
<accession>A0A2V4NED5</accession>
<dbReference type="EMBL" id="QFVT01000003">
    <property type="protein sequence ID" value="PYC48240.1"/>
    <property type="molecule type" value="Genomic_DNA"/>
</dbReference>
<dbReference type="NCBIfam" id="TIGR03370">
    <property type="entry name" value="VPLPA-CTERM"/>
    <property type="match status" value="1"/>
</dbReference>
<dbReference type="AlphaFoldDB" id="A0A2V4NED5"/>
<dbReference type="Proteomes" id="UP000248012">
    <property type="component" value="Unassembled WGS sequence"/>
</dbReference>
<dbReference type="RefSeq" id="WP_110794975.1">
    <property type="nucleotide sequence ID" value="NZ_KZ826482.1"/>
</dbReference>
<organism evidence="2 3">
    <name type="scientific">Litorivita pollutaquae</name>
    <dbReference type="NCBI Taxonomy" id="2200892"/>
    <lineage>
        <taxon>Bacteria</taxon>
        <taxon>Pseudomonadati</taxon>
        <taxon>Pseudomonadota</taxon>
        <taxon>Alphaproteobacteria</taxon>
        <taxon>Rhodobacterales</taxon>
        <taxon>Paracoccaceae</taxon>
        <taxon>Litorivita</taxon>
    </lineage>
</organism>
<protein>
    <recommendedName>
        <fullName evidence="4">VPLPA-CTERM protein sorting domain-containing protein</fullName>
    </recommendedName>
</protein>
<keyword evidence="3" id="KW-1185">Reference proteome</keyword>
<keyword evidence="1" id="KW-1133">Transmembrane helix</keyword>
<evidence type="ECO:0008006" key="4">
    <source>
        <dbReference type="Google" id="ProtNLM"/>
    </source>
</evidence>
<feature type="transmembrane region" description="Helical" evidence="1">
    <location>
        <begin position="181"/>
        <end position="200"/>
    </location>
</feature>
<gene>
    <name evidence="2" type="ORF">DI396_04360</name>
</gene>
<dbReference type="InterPro" id="IPR022472">
    <property type="entry name" value="VPLPA-CTERM"/>
</dbReference>
<reference evidence="2 3" key="1">
    <citation type="submission" date="2018-05" db="EMBL/GenBank/DDBJ databases">
        <title>Oceanovita maritima gen. nov., sp. nov., a marine bacterium in the family Rhodobacteraceae isolated from surface seawater of Lundu port Xiamen, China.</title>
        <authorList>
            <person name="Hetharua B.H."/>
            <person name="Min D."/>
            <person name="Liao H."/>
            <person name="Tian Y."/>
        </authorList>
    </citation>
    <scope>NUCLEOTIDE SEQUENCE [LARGE SCALE GENOMIC DNA]</scope>
    <source>
        <strain evidence="2 3">FSX-11</strain>
    </source>
</reference>
<comment type="caution">
    <text evidence="2">The sequence shown here is derived from an EMBL/GenBank/DDBJ whole genome shotgun (WGS) entry which is preliminary data.</text>
</comment>